<evidence type="ECO:0000256" key="4">
    <source>
        <dbReference type="HAMAP-Rule" id="MF_01812"/>
    </source>
</evidence>
<dbReference type="PROSITE" id="PS51186">
    <property type="entry name" value="GNAT"/>
    <property type="match status" value="1"/>
</dbReference>
<dbReference type="Gene3D" id="3.30.1050.10">
    <property type="entry name" value="SCP2 sterol-binding domain"/>
    <property type="match status" value="1"/>
</dbReference>
<dbReference type="KEGG" id="mlv:CVS47_00808"/>
<comment type="subunit">
    <text evidence="4">Homohexamer; trimer of dimers.</text>
</comment>
<dbReference type="PANTHER" id="PTHR37817:SF1">
    <property type="entry name" value="N-ACETYLTRANSFERASE EIS"/>
    <property type="match status" value="1"/>
</dbReference>
<keyword evidence="3 4" id="KW-0012">Acyltransferase</keyword>
<dbReference type="RefSeq" id="WP_127094932.1">
    <property type="nucleotide sequence ID" value="NZ_CP031423.1"/>
</dbReference>
<evidence type="ECO:0000256" key="2">
    <source>
        <dbReference type="ARBA" id="ARBA00022679"/>
    </source>
</evidence>
<feature type="binding site" evidence="4">
    <location>
        <begin position="147"/>
        <end position="148"/>
    </location>
    <ligand>
        <name>acetyl-CoA</name>
        <dbReference type="ChEBI" id="CHEBI:57288"/>
    </ligand>
</feature>
<dbReference type="GO" id="GO:0030649">
    <property type="term" value="P:aminoglycoside antibiotic catabolic process"/>
    <property type="evidence" value="ECO:0007669"/>
    <property type="project" value="TreeGrafter"/>
</dbReference>
<dbReference type="InterPro" id="IPR000182">
    <property type="entry name" value="GNAT_dom"/>
</dbReference>
<evidence type="ECO:0000256" key="1">
    <source>
        <dbReference type="ARBA" id="ARBA00009213"/>
    </source>
</evidence>
<feature type="domain" description="N-acetyltransferase" evidence="5">
    <location>
        <begin position="27"/>
        <end position="180"/>
    </location>
</feature>
<dbReference type="InterPro" id="IPR041380">
    <property type="entry name" value="Acetyltransf_17"/>
</dbReference>
<dbReference type="InterPro" id="IPR051554">
    <property type="entry name" value="Acetyltransferase_Eis"/>
</dbReference>
<evidence type="ECO:0000313" key="7">
    <source>
        <dbReference type="Proteomes" id="UP000276888"/>
    </source>
</evidence>
<accession>A0A3Q9IX01</accession>
<name>A0A3Q9IX01_9MICO</name>
<comment type="similarity">
    <text evidence="1 4">Belongs to the acetyltransferase Eis family.</text>
</comment>
<evidence type="ECO:0000259" key="5">
    <source>
        <dbReference type="PROSITE" id="PS51186"/>
    </source>
</evidence>
<keyword evidence="7" id="KW-1185">Reference proteome</keyword>
<feature type="binding site" evidence="4">
    <location>
        <begin position="119"/>
        <end position="124"/>
    </location>
    <ligand>
        <name>acetyl-CoA</name>
        <dbReference type="ChEBI" id="CHEBI:57288"/>
    </ligand>
</feature>
<evidence type="ECO:0000313" key="6">
    <source>
        <dbReference type="EMBL" id="AZS36208.1"/>
    </source>
</evidence>
<dbReference type="SUPFAM" id="SSF55729">
    <property type="entry name" value="Acyl-CoA N-acyltransferases (Nat)"/>
    <property type="match status" value="1"/>
</dbReference>
<dbReference type="Proteomes" id="UP000276888">
    <property type="component" value="Chromosome"/>
</dbReference>
<dbReference type="Pfam" id="PF17668">
    <property type="entry name" value="Acetyltransf_17"/>
    <property type="match status" value="1"/>
</dbReference>
<organism evidence="6 7">
    <name type="scientific">Microbacterium lemovicicum</name>
    <dbReference type="NCBI Taxonomy" id="1072463"/>
    <lineage>
        <taxon>Bacteria</taxon>
        <taxon>Bacillati</taxon>
        <taxon>Actinomycetota</taxon>
        <taxon>Actinomycetes</taxon>
        <taxon>Micrococcales</taxon>
        <taxon>Microbacteriaceae</taxon>
        <taxon>Microbacterium</taxon>
    </lineage>
</organism>
<keyword evidence="2 4" id="KW-0808">Transferase</keyword>
<dbReference type="EMBL" id="CP031423">
    <property type="protein sequence ID" value="AZS36208.1"/>
    <property type="molecule type" value="Genomic_DNA"/>
</dbReference>
<reference evidence="6 7" key="1">
    <citation type="submission" date="2018-08" db="EMBL/GenBank/DDBJ databases">
        <title>Microbacterium lemovicicum sp. nov., a bacterium isolated from a natural uranium-rich soil.</title>
        <authorList>
            <person name="ORTET P."/>
        </authorList>
    </citation>
    <scope>NUCLEOTIDE SEQUENCE [LARGE SCALE GENOMIC DNA]</scope>
    <source>
        <strain evidence="6 7">Viu22</strain>
    </source>
</reference>
<dbReference type="InterPro" id="IPR036527">
    <property type="entry name" value="SCP2_sterol-bd_dom_sf"/>
</dbReference>
<feature type="active site" description="Proton donor" evidence="4">
    <location>
        <position position="152"/>
    </location>
</feature>
<dbReference type="EC" id="2.3.1.-" evidence="6"/>
<dbReference type="PANTHER" id="PTHR37817">
    <property type="entry name" value="N-ACETYLTRANSFERASE EIS"/>
    <property type="match status" value="1"/>
</dbReference>
<evidence type="ECO:0000256" key="3">
    <source>
        <dbReference type="ARBA" id="ARBA00023315"/>
    </source>
</evidence>
<protein>
    <submittedName>
        <fullName evidence="6">N-acetyltransferase Eis</fullName>
        <ecNumber evidence="6">2.3.1.-</ecNumber>
    </submittedName>
</protein>
<dbReference type="GO" id="GO:0034069">
    <property type="term" value="F:aminoglycoside N-acetyltransferase activity"/>
    <property type="evidence" value="ECO:0007669"/>
    <property type="project" value="TreeGrafter"/>
</dbReference>
<gene>
    <name evidence="6" type="primary">eis</name>
    <name evidence="6" type="ORF">CVS47_00808</name>
</gene>
<dbReference type="InterPro" id="IPR022902">
    <property type="entry name" value="NAcTrfase_Eis"/>
</dbReference>
<dbReference type="HAMAP" id="MF_01812">
    <property type="entry name" value="Eis"/>
    <property type="match status" value="1"/>
</dbReference>
<dbReference type="OrthoDB" id="8399956at2"/>
<dbReference type="Pfam" id="PF13530">
    <property type="entry name" value="SCP2_2"/>
    <property type="match status" value="1"/>
</dbReference>
<dbReference type="InterPro" id="IPR025559">
    <property type="entry name" value="Eis_dom"/>
</dbReference>
<dbReference type="SUPFAM" id="SSF55718">
    <property type="entry name" value="SCP-like"/>
    <property type="match status" value="1"/>
</dbReference>
<feature type="active site" description="Proton acceptor; via carboxylate" evidence="4">
    <location>
        <position position="434"/>
    </location>
</feature>
<proteinExistence type="inferred from homology"/>
<dbReference type="AlphaFoldDB" id="A0A3Q9IX01"/>
<dbReference type="InterPro" id="IPR016181">
    <property type="entry name" value="Acyl_CoA_acyltransferase"/>
</dbReference>
<sequence>MPHLDWKKLPLDAAAVAAASAAGFDYRLVDTSDEEAYGAAMATIRRGFLDDEGTAEQLQAARDDIRYRRFTGVYDDGSAAPATPVATVASWVTELTLPGRTVLPMWAISDVTVAATHRRRGLARTLVEGELRTAADAGLAIAGLTVSEATIYARFGFGPAAFLTDIEISSSRVTWTGPRPAGRLDYLDRDALAREFAALHARVRLDRPGEIEGWPGLWQRVSGVAPGDEKAKSVRGVRWTDAAGTTRGVVSYRIAVNEDDYALNALEVDHLMAETPDAAAALWRFLLEHDLVGVVRAPRLSVDEAVRWMVSDQRAIRGIGRDHEWLRILDVPRVLSARRYGAPGSAVIAVADPLGYAEGTWRLDVVPDGTAVVEPVDAAADLALSVADLGSILLGGVRPSTLRAAGRIAGDADAALGLELMFASPRVPHLSFWY</sequence>
<dbReference type="Gene3D" id="3.40.630.30">
    <property type="match status" value="2"/>
</dbReference>
<feature type="binding site" evidence="4">
    <location>
        <begin position="111"/>
        <end position="113"/>
    </location>
    <ligand>
        <name>acetyl-CoA</name>
        <dbReference type="ChEBI" id="CHEBI:57288"/>
    </ligand>
</feature>
<dbReference type="Pfam" id="PF13527">
    <property type="entry name" value="Acetyltransf_9"/>
    <property type="match status" value="1"/>
</dbReference>